<feature type="transmembrane region" description="Helical" evidence="2">
    <location>
        <begin position="58"/>
        <end position="76"/>
    </location>
</feature>
<sequence length="236" mass="25787">MGTRLYVNLSQVYAPLYLQDSLKLERDSIAIIPLIIYLSGFGSSFFMKLLNRKLGNKITYLLGALSAVGASVWLYFGYGDTFRYIEVYAVAVLIGIGGSTMLITSLSLTSDLIGNNTSSGAFVFGAMSFLDKISNGLAIVIIQDIHPCVWCCKDCQWYYQYVLVFSCGGSAIFTLFLLATLACSPIGVKTRSGIARSNRAVEEINYKNNDGASHLGIHDNEDNDTTNLIETMSSVN</sequence>
<dbReference type="SUPFAM" id="SSF103473">
    <property type="entry name" value="MFS general substrate transporter"/>
    <property type="match status" value="1"/>
</dbReference>
<name>A0ABM1BU65_LIMPO</name>
<proteinExistence type="inferred from homology"/>
<dbReference type="InterPro" id="IPR039672">
    <property type="entry name" value="MFS_2"/>
</dbReference>
<organism evidence="3 4">
    <name type="scientific">Limulus polyphemus</name>
    <name type="common">Atlantic horseshoe crab</name>
    <dbReference type="NCBI Taxonomy" id="6850"/>
    <lineage>
        <taxon>Eukaryota</taxon>
        <taxon>Metazoa</taxon>
        <taxon>Ecdysozoa</taxon>
        <taxon>Arthropoda</taxon>
        <taxon>Chelicerata</taxon>
        <taxon>Merostomata</taxon>
        <taxon>Xiphosura</taxon>
        <taxon>Limulidae</taxon>
        <taxon>Limulus</taxon>
    </lineage>
</organism>
<keyword evidence="3" id="KW-1185">Reference proteome</keyword>
<keyword evidence="2" id="KW-0812">Transmembrane</keyword>
<dbReference type="PANTHER" id="PTHR11328">
    <property type="entry name" value="MAJOR FACILITATOR SUPERFAMILY DOMAIN-CONTAINING PROTEIN"/>
    <property type="match status" value="1"/>
</dbReference>
<feature type="transmembrane region" description="Helical" evidence="2">
    <location>
        <begin position="28"/>
        <end position="46"/>
    </location>
</feature>
<accession>A0ABM1BU65</accession>
<dbReference type="Proteomes" id="UP000694941">
    <property type="component" value="Unplaced"/>
</dbReference>
<gene>
    <name evidence="4" type="primary">LOC106472613</name>
</gene>
<dbReference type="Pfam" id="PF13347">
    <property type="entry name" value="MFS_2"/>
    <property type="match status" value="1"/>
</dbReference>
<dbReference type="Gene3D" id="1.20.1250.20">
    <property type="entry name" value="MFS general substrate transporter like domains"/>
    <property type="match status" value="1"/>
</dbReference>
<keyword evidence="2" id="KW-1133">Transmembrane helix</keyword>
<dbReference type="RefSeq" id="XP_013788718.2">
    <property type="nucleotide sequence ID" value="XM_013933264.2"/>
</dbReference>
<feature type="transmembrane region" description="Helical" evidence="2">
    <location>
        <begin position="88"/>
        <end position="109"/>
    </location>
</feature>
<feature type="transmembrane region" description="Helical" evidence="2">
    <location>
        <begin position="121"/>
        <end position="142"/>
    </location>
</feature>
<evidence type="ECO:0000256" key="1">
    <source>
        <dbReference type="ARBA" id="ARBA00008335"/>
    </source>
</evidence>
<keyword evidence="2" id="KW-0472">Membrane</keyword>
<comment type="similarity">
    <text evidence="1">Belongs to the major facilitator superfamily.</text>
</comment>
<evidence type="ECO:0000313" key="3">
    <source>
        <dbReference type="Proteomes" id="UP000694941"/>
    </source>
</evidence>
<feature type="transmembrane region" description="Helical" evidence="2">
    <location>
        <begin position="162"/>
        <end position="188"/>
    </location>
</feature>
<dbReference type="PANTHER" id="PTHR11328:SF28">
    <property type="entry name" value="MAJOR FACILITATOR SUPERFAMILY DOMAIN-CONTAINING PROTEIN 12"/>
    <property type="match status" value="1"/>
</dbReference>
<evidence type="ECO:0000313" key="4">
    <source>
        <dbReference type="RefSeq" id="XP_013788718.2"/>
    </source>
</evidence>
<dbReference type="InterPro" id="IPR036259">
    <property type="entry name" value="MFS_trans_sf"/>
</dbReference>
<dbReference type="GeneID" id="106472613"/>
<reference evidence="4" key="1">
    <citation type="submission" date="2025-08" db="UniProtKB">
        <authorList>
            <consortium name="RefSeq"/>
        </authorList>
    </citation>
    <scope>IDENTIFICATION</scope>
    <source>
        <tissue evidence="4">Muscle</tissue>
    </source>
</reference>
<evidence type="ECO:0000256" key="2">
    <source>
        <dbReference type="SAM" id="Phobius"/>
    </source>
</evidence>
<protein>
    <submittedName>
        <fullName evidence="4">Major facilitator superfamily domain-containing protein 12-like</fullName>
    </submittedName>
</protein>